<reference evidence="1" key="1">
    <citation type="submission" date="2020-05" db="EMBL/GenBank/DDBJ databases">
        <authorList>
            <person name="Chiriac C."/>
            <person name="Salcher M."/>
            <person name="Ghai R."/>
            <person name="Kavagutti S V."/>
        </authorList>
    </citation>
    <scope>NUCLEOTIDE SEQUENCE</scope>
</reference>
<protein>
    <submittedName>
        <fullName evidence="1">Unannotated protein</fullName>
    </submittedName>
</protein>
<name>A0A6J7DEC8_9ZZZZ</name>
<proteinExistence type="predicted"/>
<organism evidence="1">
    <name type="scientific">freshwater metagenome</name>
    <dbReference type="NCBI Taxonomy" id="449393"/>
    <lineage>
        <taxon>unclassified sequences</taxon>
        <taxon>metagenomes</taxon>
        <taxon>ecological metagenomes</taxon>
    </lineage>
</organism>
<dbReference type="AlphaFoldDB" id="A0A6J7DEC8"/>
<accession>A0A6J7DEC8</accession>
<dbReference type="EMBL" id="CAFBLF010000115">
    <property type="protein sequence ID" value="CAB4869027.1"/>
    <property type="molecule type" value="Genomic_DNA"/>
</dbReference>
<gene>
    <name evidence="1" type="ORF">UFOPK3339_00793</name>
</gene>
<evidence type="ECO:0000313" key="1">
    <source>
        <dbReference type="EMBL" id="CAB4869027.1"/>
    </source>
</evidence>
<sequence length="105" mass="11629">MVAVHRDVVLDVRAVTERNRIDVSPQNCSEIHRGIRADGDTADEHRTGSDPGAVRDTWLVPIECALHALKSMRLVKQLANKHVWREPGQVIDALALPDQFDGNTG</sequence>